<gene>
    <name evidence="1" type="ORF">POCTA_138.1.T1550036</name>
</gene>
<proteinExistence type="predicted"/>
<comment type="caution">
    <text evidence="1">The sequence shown here is derived from an EMBL/GenBank/DDBJ whole genome shotgun (WGS) entry which is preliminary data.</text>
</comment>
<evidence type="ECO:0000313" key="2">
    <source>
        <dbReference type="Proteomes" id="UP000683925"/>
    </source>
</evidence>
<sequence length="199" mass="22518">MGNTCCLQQNQEENIEINAGYNNAEGRELNTDHFSAQEIQDILTKFETNLSRFIHSSQDRPQPINIQSNPHVRTRNYPTGIDDHTDNLNFHVDNIIKKGNRIMEFAKGNNLSNIQVIQINQFADELEISAIKIDNLASEINQFNQIVLKESNKSSISRQLHSHILIQGPQNLTFSNASSKENQSDQLISTSHLTAVAQH</sequence>
<dbReference type="OMA" id="MIMEDEN"/>
<evidence type="ECO:0000313" key="1">
    <source>
        <dbReference type="EMBL" id="CAD8211670.1"/>
    </source>
</evidence>
<name>A0A8S1YD09_PAROT</name>
<accession>A0A8S1YD09</accession>
<dbReference type="EMBL" id="CAJJDP010000157">
    <property type="protein sequence ID" value="CAD8211670.1"/>
    <property type="molecule type" value="Genomic_DNA"/>
</dbReference>
<dbReference type="AlphaFoldDB" id="A0A8S1YD09"/>
<keyword evidence="2" id="KW-1185">Reference proteome</keyword>
<organism evidence="1 2">
    <name type="scientific">Paramecium octaurelia</name>
    <dbReference type="NCBI Taxonomy" id="43137"/>
    <lineage>
        <taxon>Eukaryota</taxon>
        <taxon>Sar</taxon>
        <taxon>Alveolata</taxon>
        <taxon>Ciliophora</taxon>
        <taxon>Intramacronucleata</taxon>
        <taxon>Oligohymenophorea</taxon>
        <taxon>Peniculida</taxon>
        <taxon>Parameciidae</taxon>
        <taxon>Paramecium</taxon>
    </lineage>
</organism>
<protein>
    <submittedName>
        <fullName evidence="1">Uncharacterized protein</fullName>
    </submittedName>
</protein>
<dbReference type="Proteomes" id="UP000683925">
    <property type="component" value="Unassembled WGS sequence"/>
</dbReference>
<reference evidence="1" key="1">
    <citation type="submission" date="2021-01" db="EMBL/GenBank/DDBJ databases">
        <authorList>
            <consortium name="Genoscope - CEA"/>
            <person name="William W."/>
        </authorList>
    </citation>
    <scope>NUCLEOTIDE SEQUENCE</scope>
</reference>